<dbReference type="AlphaFoldDB" id="A0A150J6U6"/>
<proteinExistence type="predicted"/>
<evidence type="ECO:0000313" key="2">
    <source>
        <dbReference type="Proteomes" id="UP000075578"/>
    </source>
</evidence>
<name>A0A150J6U6_9EURY</name>
<accession>A0A150J6U6</accession>
<comment type="caution">
    <text evidence="1">The sequence shown here is derived from an EMBL/GenBank/DDBJ whole genome shotgun (WGS) entry which is preliminary data.</text>
</comment>
<gene>
    <name evidence="1" type="ORF">AMQ74_00545</name>
</gene>
<evidence type="ECO:0000313" key="1">
    <source>
        <dbReference type="EMBL" id="KYC52973.1"/>
    </source>
</evidence>
<reference evidence="1 2" key="1">
    <citation type="journal article" date="2016" name="ISME J.">
        <title>Chasing the elusive Euryarchaeota class WSA2: genomes reveal a uniquely fastidious methyl-reducing methanogen.</title>
        <authorList>
            <person name="Nobu M.K."/>
            <person name="Narihiro T."/>
            <person name="Kuroda K."/>
            <person name="Mei R."/>
            <person name="Liu W.T."/>
        </authorList>
    </citation>
    <scope>NUCLEOTIDE SEQUENCE [LARGE SCALE GENOMIC DNA]</scope>
    <source>
        <strain evidence="1">U1lsi0528_Bin089</strain>
    </source>
</reference>
<dbReference type="EMBL" id="LNGD01000020">
    <property type="protein sequence ID" value="KYC52973.1"/>
    <property type="molecule type" value="Genomic_DNA"/>
</dbReference>
<sequence length="88" mass="10205">MWREVSSDNYENISEDIRIGIYEAGEMGGSGRMRMSRISEDSIIAQFGQFVVYDVTKTNFVENTYPRALPILDGNNSIKNFLFIYYIF</sequence>
<organism evidence="1 2">
    <name type="scientific">Candidatus Methanofastidiosum methylothiophilum</name>
    <dbReference type="NCBI Taxonomy" id="1705564"/>
    <lineage>
        <taxon>Archaea</taxon>
        <taxon>Methanobacteriati</taxon>
        <taxon>Methanobacteriota</taxon>
        <taxon>Stenosarchaea group</taxon>
        <taxon>Candidatus Methanofastidiosia</taxon>
        <taxon>Candidatus Methanofastidiosales</taxon>
        <taxon>Candidatus Methanofastidiosaceae</taxon>
        <taxon>Candidatus Methanofastidiosum</taxon>
    </lineage>
</organism>
<dbReference type="Proteomes" id="UP000075578">
    <property type="component" value="Unassembled WGS sequence"/>
</dbReference>
<protein>
    <submittedName>
        <fullName evidence="1">Uncharacterized protein</fullName>
    </submittedName>
</protein>